<proteinExistence type="predicted"/>
<dbReference type="EMBL" id="JAEKJY010000001">
    <property type="protein sequence ID" value="MBN8233741.1"/>
    <property type="molecule type" value="Genomic_DNA"/>
</dbReference>
<gene>
    <name evidence="1" type="ORF">JF544_00705</name>
</gene>
<protein>
    <submittedName>
        <fullName evidence="1">Uncharacterized protein</fullName>
    </submittedName>
</protein>
<keyword evidence="2" id="KW-1185">Reference proteome</keyword>
<evidence type="ECO:0000313" key="2">
    <source>
        <dbReference type="Proteomes" id="UP000663970"/>
    </source>
</evidence>
<evidence type="ECO:0000313" key="1">
    <source>
        <dbReference type="EMBL" id="MBN8233741.1"/>
    </source>
</evidence>
<reference evidence="1 2" key="1">
    <citation type="submission" date="2020-12" db="EMBL/GenBank/DDBJ databases">
        <title>Oil enriched cultivation method for isolating marine PHA-producing bacteria.</title>
        <authorList>
            <person name="Zheng W."/>
            <person name="Yu S."/>
            <person name="Huang Y."/>
        </authorList>
    </citation>
    <scope>NUCLEOTIDE SEQUENCE [LARGE SCALE GENOMIC DNA]</scope>
    <source>
        <strain evidence="1 2">SY-2-6</strain>
    </source>
</reference>
<organism evidence="1 2">
    <name type="scientific">Halobacillus kuroshimensis</name>
    <dbReference type="NCBI Taxonomy" id="302481"/>
    <lineage>
        <taxon>Bacteria</taxon>
        <taxon>Bacillati</taxon>
        <taxon>Bacillota</taxon>
        <taxon>Bacilli</taxon>
        <taxon>Bacillales</taxon>
        <taxon>Bacillaceae</taxon>
        <taxon>Halobacillus</taxon>
    </lineage>
</organism>
<sequence length="47" mass="5353">MTKLAEAVPAASIHRQAIHENQQHPLITSLDRKQYFSGLIKMDGFFL</sequence>
<name>A0ABS3DQX4_9BACI</name>
<dbReference type="Proteomes" id="UP000663970">
    <property type="component" value="Unassembled WGS sequence"/>
</dbReference>
<accession>A0ABS3DQX4</accession>
<dbReference type="RefSeq" id="WP_206931712.1">
    <property type="nucleotide sequence ID" value="NZ_JAEKJY010000001.1"/>
</dbReference>
<comment type="caution">
    <text evidence="1">The sequence shown here is derived from an EMBL/GenBank/DDBJ whole genome shotgun (WGS) entry which is preliminary data.</text>
</comment>